<proteinExistence type="predicted"/>
<organism evidence="1">
    <name type="scientific">Cyprideis torosa</name>
    <dbReference type="NCBI Taxonomy" id="163714"/>
    <lineage>
        <taxon>Eukaryota</taxon>
        <taxon>Metazoa</taxon>
        <taxon>Ecdysozoa</taxon>
        <taxon>Arthropoda</taxon>
        <taxon>Crustacea</taxon>
        <taxon>Oligostraca</taxon>
        <taxon>Ostracoda</taxon>
        <taxon>Podocopa</taxon>
        <taxon>Podocopida</taxon>
        <taxon>Cytherocopina</taxon>
        <taxon>Cytheroidea</taxon>
        <taxon>Cytherideidae</taxon>
        <taxon>Cyprideis</taxon>
    </lineage>
</organism>
<protein>
    <submittedName>
        <fullName evidence="1">Uncharacterized protein</fullName>
    </submittedName>
</protein>
<dbReference type="AlphaFoldDB" id="A0A7R8ZPY9"/>
<reference evidence="1" key="1">
    <citation type="submission" date="2020-11" db="EMBL/GenBank/DDBJ databases">
        <authorList>
            <person name="Tran Van P."/>
        </authorList>
    </citation>
    <scope>NUCLEOTIDE SEQUENCE</scope>
</reference>
<gene>
    <name evidence="1" type="ORF">CTOB1V02_LOCUS9901</name>
</gene>
<dbReference type="EMBL" id="OB664176">
    <property type="protein sequence ID" value="CAD7232060.1"/>
    <property type="molecule type" value="Genomic_DNA"/>
</dbReference>
<sequence>MKELTNSEESDEVGQREVVAGITVDNVVLVSPHLFIEDVSLSCQIFTEGSCTNNFQGESGGGVSVDTKSSLHESRLHSVKLFHLFACQSGRQQVQEICSVKSSTFSDFHCFCFLDIYFELVVVAPLFQFLESLLDGGEICGVQDEIVSKE</sequence>
<evidence type="ECO:0000313" key="1">
    <source>
        <dbReference type="EMBL" id="CAD7232060.1"/>
    </source>
</evidence>
<name>A0A7R8ZPY9_9CRUS</name>
<accession>A0A7R8ZPY9</accession>